<protein>
    <submittedName>
        <fullName evidence="1">Uncharacterized protein</fullName>
    </submittedName>
</protein>
<reference evidence="1 2" key="1">
    <citation type="submission" date="2017-01" db="EMBL/GenBank/DDBJ databases">
        <authorList>
            <person name="Varghese N."/>
            <person name="Submissions S."/>
        </authorList>
    </citation>
    <scope>NUCLEOTIDE SEQUENCE [LARGE SCALE GENOMIC DNA]</scope>
    <source>
        <strain evidence="1 2">ATCC 23464</strain>
    </source>
</reference>
<evidence type="ECO:0000313" key="2">
    <source>
        <dbReference type="Proteomes" id="UP000186666"/>
    </source>
</evidence>
<organism evidence="1 2">
    <name type="scientific">Paenibacillus macquariensis</name>
    <dbReference type="NCBI Taxonomy" id="948756"/>
    <lineage>
        <taxon>Bacteria</taxon>
        <taxon>Bacillati</taxon>
        <taxon>Bacillota</taxon>
        <taxon>Bacilli</taxon>
        <taxon>Bacillales</taxon>
        <taxon>Paenibacillaceae</taxon>
        <taxon>Paenibacillus</taxon>
    </lineage>
</organism>
<accession>A0ABY1JVL2</accession>
<proteinExistence type="predicted"/>
<comment type="caution">
    <text evidence="1">The sequence shown here is derived from an EMBL/GenBank/DDBJ whole genome shotgun (WGS) entry which is preliminary data.</text>
</comment>
<sequence>MGAFLLANGANRFPVVKIRAITMVPHNNEYEQV</sequence>
<dbReference type="Proteomes" id="UP000186666">
    <property type="component" value="Unassembled WGS sequence"/>
</dbReference>
<dbReference type="EMBL" id="FTNK01000004">
    <property type="protein sequence ID" value="SIQ84350.1"/>
    <property type="molecule type" value="Genomic_DNA"/>
</dbReference>
<gene>
    <name evidence="1" type="ORF">SAMN05421578_104307</name>
</gene>
<keyword evidence="2" id="KW-1185">Reference proteome</keyword>
<evidence type="ECO:0000313" key="1">
    <source>
        <dbReference type="EMBL" id="SIQ84350.1"/>
    </source>
</evidence>
<name>A0ABY1JVL2_9BACL</name>